<dbReference type="PROSITE" id="PS00012">
    <property type="entry name" value="PHOSPHOPANTETHEINE"/>
    <property type="match status" value="1"/>
</dbReference>
<evidence type="ECO:0000256" key="2">
    <source>
        <dbReference type="ARBA" id="ARBA00005194"/>
    </source>
</evidence>
<keyword evidence="6 14" id="KW-0444">Lipid biosynthesis</keyword>
<dbReference type="NCBIfam" id="TIGR00517">
    <property type="entry name" value="acyl_carrier"/>
    <property type="match status" value="1"/>
</dbReference>
<keyword evidence="8" id="KW-0276">Fatty acid metabolism</keyword>
<comment type="function">
    <text evidence="14">Carrier of the growing fatty acid chain in fatty acid biosynthesis.</text>
</comment>
<dbReference type="InterPro" id="IPR009081">
    <property type="entry name" value="PP-bd_ACP"/>
</dbReference>
<comment type="subcellular location">
    <subcellularLocation>
        <location evidence="1">Mitochondrion</location>
    </subcellularLocation>
</comment>
<dbReference type="AlphaFoldDB" id="A0A0D7AVP1"/>
<keyword evidence="4" id="KW-0813">Transport</keyword>
<evidence type="ECO:0000256" key="14">
    <source>
        <dbReference type="RuleBase" id="RU000722"/>
    </source>
</evidence>
<keyword evidence="5 14" id="KW-0596">Phosphopantetheine</keyword>
<keyword evidence="7" id="KW-0597">Phosphoprotein</keyword>
<dbReference type="STRING" id="1314674.A0A0D7AVP1"/>
<name>A0A0D7AVP1_9AGAR</name>
<evidence type="ECO:0000256" key="8">
    <source>
        <dbReference type="ARBA" id="ARBA00022832"/>
    </source>
</evidence>
<dbReference type="FunFam" id="1.10.1200.10:FF:000003">
    <property type="entry name" value="Acyl carrier protein"/>
    <property type="match status" value="1"/>
</dbReference>
<evidence type="ECO:0000256" key="4">
    <source>
        <dbReference type="ARBA" id="ARBA00022448"/>
    </source>
</evidence>
<evidence type="ECO:0000256" key="6">
    <source>
        <dbReference type="ARBA" id="ARBA00022516"/>
    </source>
</evidence>
<evidence type="ECO:0000256" key="1">
    <source>
        <dbReference type="ARBA" id="ARBA00004173"/>
    </source>
</evidence>
<evidence type="ECO:0000256" key="9">
    <source>
        <dbReference type="ARBA" id="ARBA00022946"/>
    </source>
</evidence>
<evidence type="ECO:0000313" key="17">
    <source>
        <dbReference type="Proteomes" id="UP000054007"/>
    </source>
</evidence>
<dbReference type="OrthoDB" id="448946at2759"/>
<dbReference type="GO" id="GO:0099128">
    <property type="term" value="C:mitochondrial [2Fe-2S] assembly complex"/>
    <property type="evidence" value="ECO:0007669"/>
    <property type="project" value="UniProtKB-ARBA"/>
</dbReference>
<dbReference type="PANTHER" id="PTHR20863:SF28">
    <property type="entry name" value="ACYL CARRIER PROTEIN, MITOCHONDRIAL"/>
    <property type="match status" value="1"/>
</dbReference>
<dbReference type="NCBIfam" id="NF002148">
    <property type="entry name" value="PRK00982.1-2"/>
    <property type="match status" value="1"/>
</dbReference>
<organism evidence="16 17">
    <name type="scientific">Cylindrobasidium torrendii FP15055 ss-10</name>
    <dbReference type="NCBI Taxonomy" id="1314674"/>
    <lineage>
        <taxon>Eukaryota</taxon>
        <taxon>Fungi</taxon>
        <taxon>Dikarya</taxon>
        <taxon>Basidiomycota</taxon>
        <taxon>Agaricomycotina</taxon>
        <taxon>Agaricomycetes</taxon>
        <taxon>Agaricomycetidae</taxon>
        <taxon>Agaricales</taxon>
        <taxon>Marasmiineae</taxon>
        <taxon>Physalacriaceae</taxon>
        <taxon>Cylindrobasidium</taxon>
    </lineage>
</organism>
<keyword evidence="13 14" id="KW-0275">Fatty acid biosynthesis</keyword>
<keyword evidence="10" id="KW-0249">Electron transport</keyword>
<dbReference type="Pfam" id="PF00550">
    <property type="entry name" value="PP-binding"/>
    <property type="match status" value="1"/>
</dbReference>
<accession>A0A0D7AVP1</accession>
<comment type="similarity">
    <text evidence="3">Belongs to the acyl carrier protein (ACP) family.</text>
</comment>
<dbReference type="GO" id="GO:0000036">
    <property type="term" value="F:acyl carrier activity"/>
    <property type="evidence" value="ECO:0007669"/>
    <property type="project" value="TreeGrafter"/>
</dbReference>
<dbReference type="PROSITE" id="PS50075">
    <property type="entry name" value="CARRIER"/>
    <property type="match status" value="1"/>
</dbReference>
<proteinExistence type="inferred from homology"/>
<evidence type="ECO:0000256" key="7">
    <source>
        <dbReference type="ARBA" id="ARBA00022553"/>
    </source>
</evidence>
<evidence type="ECO:0000256" key="10">
    <source>
        <dbReference type="ARBA" id="ARBA00022982"/>
    </source>
</evidence>
<evidence type="ECO:0000256" key="11">
    <source>
        <dbReference type="ARBA" id="ARBA00023098"/>
    </source>
</evidence>
<evidence type="ECO:0000313" key="16">
    <source>
        <dbReference type="EMBL" id="KIY62453.1"/>
    </source>
</evidence>
<dbReference type="InterPro" id="IPR006162">
    <property type="entry name" value="Ppantetheine_attach_site"/>
</dbReference>
<keyword evidence="12" id="KW-0496">Mitochondrion</keyword>
<evidence type="ECO:0000256" key="5">
    <source>
        <dbReference type="ARBA" id="ARBA00022450"/>
    </source>
</evidence>
<dbReference type="Gene3D" id="1.10.1200.10">
    <property type="entry name" value="ACP-like"/>
    <property type="match status" value="1"/>
</dbReference>
<dbReference type="PANTHER" id="PTHR20863">
    <property type="entry name" value="ACYL CARRIER PROTEIN"/>
    <property type="match status" value="1"/>
</dbReference>
<dbReference type="InterPro" id="IPR003231">
    <property type="entry name" value="ACP"/>
</dbReference>
<evidence type="ECO:0000256" key="13">
    <source>
        <dbReference type="ARBA" id="ARBA00023160"/>
    </source>
</evidence>
<dbReference type="SUPFAM" id="SSF47336">
    <property type="entry name" value="ACP-like"/>
    <property type="match status" value="1"/>
</dbReference>
<keyword evidence="11" id="KW-0443">Lipid metabolism</keyword>
<keyword evidence="9" id="KW-0809">Transit peptide</keyword>
<sequence>MSFLRLATRPAATSARAFLAVRTAQRQFPVARWYSAGGALNKADIESRVLNVLKGFEKVDPAKLTTASDFSKDLGLDSLDAVEVVMAVEEEFTIEIPDTEADEIQTVQQAIDYIAKTPEAQ</sequence>
<gene>
    <name evidence="16" type="ORF">CYLTODRAFT_383601</name>
</gene>
<dbReference type="EMBL" id="KN880783">
    <property type="protein sequence ID" value="KIY62453.1"/>
    <property type="molecule type" value="Genomic_DNA"/>
</dbReference>
<feature type="domain" description="Carrier" evidence="15">
    <location>
        <begin position="43"/>
        <end position="118"/>
    </location>
</feature>
<comment type="pathway">
    <text evidence="2">Lipid metabolism; fatty acid biosynthesis.</text>
</comment>
<keyword evidence="17" id="KW-1185">Reference proteome</keyword>
<reference evidence="16 17" key="1">
    <citation type="journal article" date="2015" name="Fungal Genet. Biol.">
        <title>Evolution of novel wood decay mechanisms in Agaricales revealed by the genome sequences of Fistulina hepatica and Cylindrobasidium torrendii.</title>
        <authorList>
            <person name="Floudas D."/>
            <person name="Held B.W."/>
            <person name="Riley R."/>
            <person name="Nagy L.G."/>
            <person name="Koehler G."/>
            <person name="Ransdell A.S."/>
            <person name="Younus H."/>
            <person name="Chow J."/>
            <person name="Chiniquy J."/>
            <person name="Lipzen A."/>
            <person name="Tritt A."/>
            <person name="Sun H."/>
            <person name="Haridas S."/>
            <person name="LaButti K."/>
            <person name="Ohm R.A."/>
            <person name="Kues U."/>
            <person name="Blanchette R.A."/>
            <person name="Grigoriev I.V."/>
            <person name="Minto R.E."/>
            <person name="Hibbett D.S."/>
        </authorList>
    </citation>
    <scope>NUCLEOTIDE SEQUENCE [LARGE SCALE GENOMIC DNA]</scope>
    <source>
        <strain evidence="16 17">FP15055 ss-10</strain>
    </source>
</reference>
<dbReference type="InterPro" id="IPR036736">
    <property type="entry name" value="ACP-like_sf"/>
</dbReference>
<dbReference type="GO" id="GO:0000035">
    <property type="term" value="F:acyl binding"/>
    <property type="evidence" value="ECO:0007669"/>
    <property type="project" value="TreeGrafter"/>
</dbReference>
<dbReference type="HAMAP" id="MF_01217">
    <property type="entry name" value="Acyl_carrier"/>
    <property type="match status" value="1"/>
</dbReference>
<evidence type="ECO:0000259" key="15">
    <source>
        <dbReference type="PROSITE" id="PS50075"/>
    </source>
</evidence>
<protein>
    <recommendedName>
        <fullName evidence="14">Acyl carrier protein</fullName>
    </recommendedName>
</protein>
<dbReference type="Proteomes" id="UP000054007">
    <property type="component" value="Unassembled WGS sequence"/>
</dbReference>
<evidence type="ECO:0000256" key="3">
    <source>
        <dbReference type="ARBA" id="ARBA00010930"/>
    </source>
</evidence>
<evidence type="ECO:0000256" key="12">
    <source>
        <dbReference type="ARBA" id="ARBA00023128"/>
    </source>
</evidence>